<feature type="region of interest" description="Disordered" evidence="1">
    <location>
        <begin position="67"/>
        <end position="108"/>
    </location>
</feature>
<proteinExistence type="predicted"/>
<feature type="compositionally biased region" description="Basic and acidic residues" evidence="1">
    <location>
        <begin position="98"/>
        <end position="108"/>
    </location>
</feature>
<evidence type="ECO:0000313" key="2">
    <source>
        <dbReference type="EMBL" id="SCU69204.1"/>
    </source>
</evidence>
<sequence length="132" mass="14537">MSAQGDPLLQGTYIQDDVEDVRSTSKAIEQFEACLASGQPIHSTKFPKRNHKPAPGTPLYRAAAKVGQKLHGGQGLQHSQQQQQQLVRRRTLTSATHRPSEKQGLSEEALERLEDIEAVHRLGADSSDDNDD</sequence>
<dbReference type="AlphaFoldDB" id="A0A1G4IAD4"/>
<dbReference type="GeneID" id="92374701"/>
<organism evidence="2 3">
    <name type="scientific">Trypanosoma equiperdum</name>
    <dbReference type="NCBI Taxonomy" id="5694"/>
    <lineage>
        <taxon>Eukaryota</taxon>
        <taxon>Discoba</taxon>
        <taxon>Euglenozoa</taxon>
        <taxon>Kinetoplastea</taxon>
        <taxon>Metakinetoplastina</taxon>
        <taxon>Trypanosomatida</taxon>
        <taxon>Trypanosomatidae</taxon>
        <taxon>Trypanosoma</taxon>
    </lineage>
</organism>
<dbReference type="VEuPathDB" id="TriTrypDB:TEOVI_000076100"/>
<evidence type="ECO:0000313" key="3">
    <source>
        <dbReference type="Proteomes" id="UP000195570"/>
    </source>
</evidence>
<keyword evidence="3" id="KW-1185">Reference proteome</keyword>
<dbReference type="Proteomes" id="UP000195570">
    <property type="component" value="Unassembled WGS sequence"/>
</dbReference>
<evidence type="ECO:0000256" key="1">
    <source>
        <dbReference type="SAM" id="MobiDB-lite"/>
    </source>
</evidence>
<name>A0A1G4IAD4_TRYEQ</name>
<comment type="caution">
    <text evidence="2">The sequence shown here is derived from an EMBL/GenBank/DDBJ whole genome shotgun (WGS) entry which is preliminary data.</text>
</comment>
<dbReference type="RefSeq" id="XP_067080215.1">
    <property type="nucleotide sequence ID" value="XM_067224114.1"/>
</dbReference>
<dbReference type="EMBL" id="CZPT02001175">
    <property type="protein sequence ID" value="SCU69204.1"/>
    <property type="molecule type" value="Genomic_DNA"/>
</dbReference>
<reference evidence="2" key="1">
    <citation type="submission" date="2016-09" db="EMBL/GenBank/DDBJ databases">
        <authorList>
            <person name="Hebert L."/>
            <person name="Moumen B."/>
        </authorList>
    </citation>
    <scope>NUCLEOTIDE SEQUENCE [LARGE SCALE GENOMIC DNA]</scope>
    <source>
        <strain evidence="2">OVI</strain>
    </source>
</reference>
<feature type="compositionally biased region" description="Low complexity" evidence="1">
    <location>
        <begin position="76"/>
        <end position="86"/>
    </location>
</feature>
<accession>A0A1G4IAD4</accession>
<protein>
    <submittedName>
        <fullName evidence="2">Uncharacterized protein</fullName>
    </submittedName>
</protein>
<gene>
    <name evidence="2" type="ORF">TEOVI_000076100</name>
</gene>